<dbReference type="Gene3D" id="6.20.340.10">
    <property type="match status" value="1"/>
</dbReference>
<keyword evidence="2" id="KW-0689">Ribosomal protein</keyword>
<name>A0A068VLX5_COFCA</name>
<keyword evidence="3" id="KW-0687">Ribonucleoprotein</keyword>
<accession>A0A068VLX5</accession>
<sequence>YPYPSIHGRIWINLVKWVDLSPLHRTVNRAYVGVLSANAARERIIRAFLIEQQKIVKKALKIQHAKEKLASKS</sequence>
<dbReference type="GO" id="GO:1990904">
    <property type="term" value="C:ribonucleoprotein complex"/>
    <property type="evidence" value="ECO:0007669"/>
    <property type="project" value="UniProtKB-KW"/>
</dbReference>
<evidence type="ECO:0000313" key="4">
    <source>
        <dbReference type="EMBL" id="CDP21795.1"/>
    </source>
</evidence>
<dbReference type="GO" id="GO:0006412">
    <property type="term" value="P:translation"/>
    <property type="evidence" value="ECO:0007669"/>
    <property type="project" value="InterPro"/>
</dbReference>
<dbReference type="PANTHER" id="PTHR10759">
    <property type="entry name" value="60S RIBOSOMAL PROTEIN L34"/>
    <property type="match status" value="1"/>
</dbReference>
<dbReference type="InParanoid" id="A0A068VLX5"/>
<comment type="similarity">
    <text evidence="1">Belongs to the eukaryotic ribosomal protein eL34 family.</text>
</comment>
<dbReference type="Proteomes" id="UP000295252">
    <property type="component" value="Unassembled WGS sequence"/>
</dbReference>
<dbReference type="PhylomeDB" id="A0A068VLX5"/>
<evidence type="ECO:0000256" key="1">
    <source>
        <dbReference type="ARBA" id="ARBA00009875"/>
    </source>
</evidence>
<dbReference type="EMBL" id="HG745814">
    <property type="protein sequence ID" value="CDP21795.1"/>
    <property type="molecule type" value="Genomic_DNA"/>
</dbReference>
<gene>
    <name evidence="4" type="ORF">GSCOC_T00008607001</name>
</gene>
<dbReference type="Gramene" id="CDP21795">
    <property type="protein sequence ID" value="CDP21795"/>
    <property type="gene ID" value="GSCOC_T00008607001"/>
</dbReference>
<dbReference type="AlphaFoldDB" id="A0A068VLX5"/>
<organism evidence="4 5">
    <name type="scientific">Coffea canephora</name>
    <name type="common">Robusta coffee</name>
    <dbReference type="NCBI Taxonomy" id="49390"/>
    <lineage>
        <taxon>Eukaryota</taxon>
        <taxon>Viridiplantae</taxon>
        <taxon>Streptophyta</taxon>
        <taxon>Embryophyta</taxon>
        <taxon>Tracheophyta</taxon>
        <taxon>Spermatophyta</taxon>
        <taxon>Magnoliopsida</taxon>
        <taxon>eudicotyledons</taxon>
        <taxon>Gunneridae</taxon>
        <taxon>Pentapetalae</taxon>
        <taxon>asterids</taxon>
        <taxon>lamiids</taxon>
        <taxon>Gentianales</taxon>
        <taxon>Rubiaceae</taxon>
        <taxon>Ixoroideae</taxon>
        <taxon>Gardenieae complex</taxon>
        <taxon>Bertiereae - Coffeeae clade</taxon>
        <taxon>Coffeeae</taxon>
        <taxon>Coffea</taxon>
    </lineage>
</organism>
<evidence type="ECO:0000256" key="2">
    <source>
        <dbReference type="ARBA" id="ARBA00022980"/>
    </source>
</evidence>
<evidence type="ECO:0000313" key="5">
    <source>
        <dbReference type="Proteomes" id="UP000295252"/>
    </source>
</evidence>
<feature type="non-terminal residue" evidence="4">
    <location>
        <position position="1"/>
    </location>
</feature>
<proteinExistence type="inferred from homology"/>
<protein>
    <submittedName>
        <fullName evidence="4">DH200=94 genomic scaffold, scaffold_6730</fullName>
    </submittedName>
</protein>
<evidence type="ECO:0000256" key="3">
    <source>
        <dbReference type="ARBA" id="ARBA00023274"/>
    </source>
</evidence>
<dbReference type="InterPro" id="IPR008195">
    <property type="entry name" value="Ribosomal_eL34"/>
</dbReference>
<reference evidence="5" key="1">
    <citation type="journal article" date="2014" name="Science">
        <title>The coffee genome provides insight into the convergent evolution of caffeine biosynthesis.</title>
        <authorList>
            <person name="Denoeud F."/>
            <person name="Carretero-Paulet L."/>
            <person name="Dereeper A."/>
            <person name="Droc G."/>
            <person name="Guyot R."/>
            <person name="Pietrella M."/>
            <person name="Zheng C."/>
            <person name="Alberti A."/>
            <person name="Anthony F."/>
            <person name="Aprea G."/>
            <person name="Aury J.M."/>
            <person name="Bento P."/>
            <person name="Bernard M."/>
            <person name="Bocs S."/>
            <person name="Campa C."/>
            <person name="Cenci A."/>
            <person name="Combes M.C."/>
            <person name="Crouzillat D."/>
            <person name="Da Silva C."/>
            <person name="Daddiego L."/>
            <person name="De Bellis F."/>
            <person name="Dussert S."/>
            <person name="Garsmeur O."/>
            <person name="Gayraud T."/>
            <person name="Guignon V."/>
            <person name="Jahn K."/>
            <person name="Jamilloux V."/>
            <person name="Joet T."/>
            <person name="Labadie K."/>
            <person name="Lan T."/>
            <person name="Leclercq J."/>
            <person name="Lepelley M."/>
            <person name="Leroy T."/>
            <person name="Li L.T."/>
            <person name="Librado P."/>
            <person name="Lopez L."/>
            <person name="Munoz A."/>
            <person name="Noel B."/>
            <person name="Pallavicini A."/>
            <person name="Perrotta G."/>
            <person name="Poncet V."/>
            <person name="Pot D."/>
            <person name="Priyono X."/>
            <person name="Rigoreau M."/>
            <person name="Rouard M."/>
            <person name="Rozas J."/>
            <person name="Tranchant-Dubreuil C."/>
            <person name="VanBuren R."/>
            <person name="Zhang Q."/>
            <person name="Andrade A.C."/>
            <person name="Argout X."/>
            <person name="Bertrand B."/>
            <person name="de Kochko A."/>
            <person name="Graziosi G."/>
            <person name="Henry R.J."/>
            <person name="Jayarama X."/>
            <person name="Ming R."/>
            <person name="Nagai C."/>
            <person name="Rounsley S."/>
            <person name="Sankoff D."/>
            <person name="Giuliano G."/>
            <person name="Albert V.A."/>
            <person name="Wincker P."/>
            <person name="Lashermes P."/>
        </authorList>
    </citation>
    <scope>NUCLEOTIDE SEQUENCE [LARGE SCALE GENOMIC DNA]</scope>
    <source>
        <strain evidence="5">cv. DH200-94</strain>
    </source>
</reference>
<dbReference type="GO" id="GO:0005840">
    <property type="term" value="C:ribosome"/>
    <property type="evidence" value="ECO:0007669"/>
    <property type="project" value="UniProtKB-KW"/>
</dbReference>
<keyword evidence="5" id="KW-1185">Reference proteome</keyword>
<dbReference type="OMA" id="HDRIKHA"/>
<dbReference type="STRING" id="49390.A0A068VLX5"/>
<dbReference type="InterPro" id="IPR038562">
    <property type="entry name" value="Ribosomal_eL34_C_sf"/>
</dbReference>
<dbReference type="GO" id="GO:0003735">
    <property type="term" value="F:structural constituent of ribosome"/>
    <property type="evidence" value="ECO:0007669"/>
    <property type="project" value="InterPro"/>
</dbReference>
<dbReference type="Pfam" id="PF01199">
    <property type="entry name" value="Ribosomal_L34e"/>
    <property type="match status" value="1"/>
</dbReference>